<gene>
    <name evidence="2" type="ORF">L484_013884</name>
</gene>
<evidence type="ECO:0000256" key="1">
    <source>
        <dbReference type="SAM" id="MobiDB-lite"/>
    </source>
</evidence>
<dbReference type="SUPFAM" id="SSF55315">
    <property type="entry name" value="L30e-like"/>
    <property type="match status" value="1"/>
</dbReference>
<dbReference type="Gene3D" id="3.30.1330.30">
    <property type="match status" value="1"/>
</dbReference>
<reference evidence="3" key="1">
    <citation type="submission" date="2013-01" db="EMBL/GenBank/DDBJ databases">
        <title>Draft Genome Sequence of a Mulberry Tree, Morus notabilis C.K. Schneid.</title>
        <authorList>
            <person name="He N."/>
            <person name="Zhao S."/>
        </authorList>
    </citation>
    <scope>NUCLEOTIDE SEQUENCE</scope>
</reference>
<feature type="compositionally biased region" description="Polar residues" evidence="1">
    <location>
        <begin position="18"/>
        <end position="28"/>
    </location>
</feature>
<keyword evidence="3" id="KW-1185">Reference proteome</keyword>
<sequence length="224" mass="25031">MSPEDGPIKALQREKGLQDSQGGPNITPDSYYEGERLARLLQSLQREIESARLADGKAKALPEKIWFKQQFAIGVNEVTRALERMKPPPQHFHETDYEDEDEDEYENDDRLTITKPSSTHLQAVVVASDSNPKWLTKHLPSLASSRKVPLIFLRDNKHASLRLAQLFKLKSAIAIGIKARGNSINKFFAGILRGDGDDLLVNDGTDCCLTSRLPSTSTVNMTFL</sequence>
<proteinExistence type="predicted"/>
<feature type="region of interest" description="Disordered" evidence="1">
    <location>
        <begin position="1"/>
        <end position="31"/>
    </location>
</feature>
<evidence type="ECO:0008006" key="4">
    <source>
        <dbReference type="Google" id="ProtNLM"/>
    </source>
</evidence>
<dbReference type="eggNOG" id="KOG3387">
    <property type="taxonomic scope" value="Eukaryota"/>
</dbReference>
<dbReference type="STRING" id="981085.W9QNJ0"/>
<dbReference type="EMBL" id="KE343864">
    <property type="protein sequence ID" value="EXB44466.1"/>
    <property type="molecule type" value="Genomic_DNA"/>
</dbReference>
<protein>
    <recommendedName>
        <fullName evidence="4">Ribosomal protein L7Ae/L30e/S12e/Gadd45 domain-containing protein</fullName>
    </recommendedName>
</protein>
<dbReference type="InterPro" id="IPR029064">
    <property type="entry name" value="Ribosomal_eL30-like_sf"/>
</dbReference>
<accession>W9QNJ0</accession>
<evidence type="ECO:0000313" key="3">
    <source>
        <dbReference type="Proteomes" id="UP000030645"/>
    </source>
</evidence>
<dbReference type="PANTHER" id="PTHR47903:SF2">
    <property type="entry name" value="OS07G0636400 PROTEIN"/>
    <property type="match status" value="1"/>
</dbReference>
<organism evidence="2 3">
    <name type="scientific">Morus notabilis</name>
    <dbReference type="NCBI Taxonomy" id="981085"/>
    <lineage>
        <taxon>Eukaryota</taxon>
        <taxon>Viridiplantae</taxon>
        <taxon>Streptophyta</taxon>
        <taxon>Embryophyta</taxon>
        <taxon>Tracheophyta</taxon>
        <taxon>Spermatophyta</taxon>
        <taxon>Magnoliopsida</taxon>
        <taxon>eudicotyledons</taxon>
        <taxon>Gunneridae</taxon>
        <taxon>Pentapetalae</taxon>
        <taxon>rosids</taxon>
        <taxon>fabids</taxon>
        <taxon>Rosales</taxon>
        <taxon>Moraceae</taxon>
        <taxon>Moreae</taxon>
        <taxon>Morus</taxon>
    </lineage>
</organism>
<dbReference type="PANTHER" id="PTHR47903">
    <property type="entry name" value="OS07G0636400 PROTEIN"/>
    <property type="match status" value="1"/>
</dbReference>
<name>W9QNJ0_9ROSA</name>
<dbReference type="Proteomes" id="UP000030645">
    <property type="component" value="Unassembled WGS sequence"/>
</dbReference>
<dbReference type="AlphaFoldDB" id="W9QNJ0"/>
<evidence type="ECO:0000313" key="2">
    <source>
        <dbReference type="EMBL" id="EXB44466.1"/>
    </source>
</evidence>